<comment type="caution">
    <text evidence="2">The sequence shown here is derived from an EMBL/GenBank/DDBJ whole genome shotgun (WGS) entry which is preliminary data.</text>
</comment>
<reference evidence="3" key="1">
    <citation type="journal article" date="2019" name="Int. J. Syst. Evol. Microbiol.">
        <title>The Global Catalogue of Microorganisms (GCM) 10K type strain sequencing project: providing services to taxonomists for standard genome sequencing and annotation.</title>
        <authorList>
            <consortium name="The Broad Institute Genomics Platform"/>
            <consortium name="The Broad Institute Genome Sequencing Center for Infectious Disease"/>
            <person name="Wu L."/>
            <person name="Ma J."/>
        </authorList>
    </citation>
    <scope>NUCLEOTIDE SEQUENCE [LARGE SCALE GENOMIC DNA]</scope>
    <source>
        <strain evidence="3">CGMCC 1.8957</strain>
    </source>
</reference>
<dbReference type="InterPro" id="IPR038158">
    <property type="entry name" value="H-NOX_domain_sf"/>
</dbReference>
<keyword evidence="3" id="KW-1185">Reference proteome</keyword>
<feature type="domain" description="Heme NO-binding" evidence="1">
    <location>
        <begin position="7"/>
        <end position="159"/>
    </location>
</feature>
<sequence length="187" mass="21471">MDIYMMKGALFVHMVEFAQRELGETTVEREMLRLNLESGAAYTSVGMYPFSEFERLHHAFAEAMQITADDFSRRFGCRTLPLLVAGHAIPPDMHPFDFLEKVHGVIHQDVRKLYKDSNPPSVQVVERQGEQRLVLRYESQRPMAAFCGGMLEATMDTFGCGDIYRIERIDAEPRTERFAEFVVDLVT</sequence>
<evidence type="ECO:0000313" key="3">
    <source>
        <dbReference type="Proteomes" id="UP000652430"/>
    </source>
</evidence>
<dbReference type="InterPro" id="IPR024096">
    <property type="entry name" value="NO_sig/Golgi_transp_ligand-bd"/>
</dbReference>
<dbReference type="SUPFAM" id="SSF111126">
    <property type="entry name" value="Ligand-binding domain in the NO signalling and Golgi transport"/>
    <property type="match status" value="1"/>
</dbReference>
<name>A0ABQ3LNU8_9SPHN</name>
<dbReference type="Pfam" id="PF07700">
    <property type="entry name" value="HNOB"/>
    <property type="match status" value="1"/>
</dbReference>
<gene>
    <name evidence="2" type="ORF">GCM10008023_28390</name>
</gene>
<organism evidence="2 3">
    <name type="scientific">Sphingomonas glacialis</name>
    <dbReference type="NCBI Taxonomy" id="658225"/>
    <lineage>
        <taxon>Bacteria</taxon>
        <taxon>Pseudomonadati</taxon>
        <taxon>Pseudomonadota</taxon>
        <taxon>Alphaproteobacteria</taxon>
        <taxon>Sphingomonadales</taxon>
        <taxon>Sphingomonadaceae</taxon>
        <taxon>Sphingomonas</taxon>
    </lineage>
</organism>
<dbReference type="EMBL" id="BNAQ01000004">
    <property type="protein sequence ID" value="GHH20475.1"/>
    <property type="molecule type" value="Genomic_DNA"/>
</dbReference>
<accession>A0ABQ3LNU8</accession>
<dbReference type="InterPro" id="IPR011644">
    <property type="entry name" value="Heme_NO-bd"/>
</dbReference>
<evidence type="ECO:0000313" key="2">
    <source>
        <dbReference type="EMBL" id="GHH20475.1"/>
    </source>
</evidence>
<protein>
    <recommendedName>
        <fullName evidence="1">Heme NO-binding domain-containing protein</fullName>
    </recommendedName>
</protein>
<evidence type="ECO:0000259" key="1">
    <source>
        <dbReference type="Pfam" id="PF07700"/>
    </source>
</evidence>
<dbReference type="Gene3D" id="3.90.1520.10">
    <property type="entry name" value="H-NOX domain"/>
    <property type="match status" value="1"/>
</dbReference>
<proteinExistence type="predicted"/>
<dbReference type="Proteomes" id="UP000652430">
    <property type="component" value="Unassembled WGS sequence"/>
</dbReference>